<sequence length="130" mass="13989">MPDEGAIRLGQAIREARNQRGWTQAELAAAAGTSVPTINRCENAKTATKPPIARALFDALGLDPRSLPVLLGYVTAEEMAAPVRVLDPITEQVVTLLIDPEVSPTLADEVLAFARFRQRESAPPDSSAER</sequence>
<dbReference type="Proteomes" id="UP000609879">
    <property type="component" value="Unassembled WGS sequence"/>
</dbReference>
<dbReference type="PROSITE" id="PS50943">
    <property type="entry name" value="HTH_CROC1"/>
    <property type="match status" value="1"/>
</dbReference>
<gene>
    <name evidence="2" type="ORF">Ade02nite_21110</name>
</gene>
<evidence type="ECO:0000313" key="3">
    <source>
        <dbReference type="Proteomes" id="UP000609879"/>
    </source>
</evidence>
<name>A0ABQ3Y0U3_9ACTN</name>
<organism evidence="2 3">
    <name type="scientific">Paractinoplanes deccanensis</name>
    <dbReference type="NCBI Taxonomy" id="113561"/>
    <lineage>
        <taxon>Bacteria</taxon>
        <taxon>Bacillati</taxon>
        <taxon>Actinomycetota</taxon>
        <taxon>Actinomycetes</taxon>
        <taxon>Micromonosporales</taxon>
        <taxon>Micromonosporaceae</taxon>
        <taxon>Paractinoplanes</taxon>
    </lineage>
</organism>
<feature type="domain" description="HTH cro/C1-type" evidence="1">
    <location>
        <begin position="13"/>
        <end position="67"/>
    </location>
</feature>
<dbReference type="SUPFAM" id="SSF47413">
    <property type="entry name" value="lambda repressor-like DNA-binding domains"/>
    <property type="match status" value="1"/>
</dbReference>
<proteinExistence type="predicted"/>
<dbReference type="InterPro" id="IPR001387">
    <property type="entry name" value="Cro/C1-type_HTH"/>
</dbReference>
<dbReference type="Pfam" id="PF13560">
    <property type="entry name" value="HTH_31"/>
    <property type="match status" value="1"/>
</dbReference>
<keyword evidence="3" id="KW-1185">Reference proteome</keyword>
<dbReference type="CDD" id="cd00093">
    <property type="entry name" value="HTH_XRE"/>
    <property type="match status" value="1"/>
</dbReference>
<dbReference type="RefSeq" id="WP_203761388.1">
    <property type="nucleotide sequence ID" value="NZ_BAAABO010000029.1"/>
</dbReference>
<accession>A0ABQ3Y0U3</accession>
<dbReference type="EMBL" id="BOMI01000033">
    <property type="protein sequence ID" value="GID73470.1"/>
    <property type="molecule type" value="Genomic_DNA"/>
</dbReference>
<evidence type="ECO:0000259" key="1">
    <source>
        <dbReference type="PROSITE" id="PS50943"/>
    </source>
</evidence>
<evidence type="ECO:0000313" key="2">
    <source>
        <dbReference type="EMBL" id="GID73470.1"/>
    </source>
</evidence>
<dbReference type="Gene3D" id="1.10.260.40">
    <property type="entry name" value="lambda repressor-like DNA-binding domains"/>
    <property type="match status" value="1"/>
</dbReference>
<comment type="caution">
    <text evidence="2">The sequence shown here is derived from an EMBL/GenBank/DDBJ whole genome shotgun (WGS) entry which is preliminary data.</text>
</comment>
<dbReference type="InterPro" id="IPR010982">
    <property type="entry name" value="Lambda_DNA-bd_dom_sf"/>
</dbReference>
<protein>
    <recommendedName>
        <fullName evidence="1">HTH cro/C1-type domain-containing protein</fullName>
    </recommendedName>
</protein>
<dbReference type="SMART" id="SM00530">
    <property type="entry name" value="HTH_XRE"/>
    <property type="match status" value="1"/>
</dbReference>
<reference evidence="2 3" key="1">
    <citation type="submission" date="2021-01" db="EMBL/GenBank/DDBJ databases">
        <title>Whole genome shotgun sequence of Actinoplanes deccanensis NBRC 13994.</title>
        <authorList>
            <person name="Komaki H."/>
            <person name="Tamura T."/>
        </authorList>
    </citation>
    <scope>NUCLEOTIDE SEQUENCE [LARGE SCALE GENOMIC DNA]</scope>
    <source>
        <strain evidence="2 3">NBRC 13994</strain>
    </source>
</reference>